<accession>A0ABQ2H4M4</accession>
<evidence type="ECO:0000313" key="2">
    <source>
        <dbReference type="Proteomes" id="UP000616499"/>
    </source>
</evidence>
<name>A0ABQ2H4M4_9PSED</name>
<sequence length="392" mass="44129">MIPIRTTICHLPTWPGFTQGTALQSPGLSTGASIAKQEPYTMIPKSVTLDGRPVPVGSFKLSGSEDKALLAALLRPQSEVQEADVPTYMQVVSKPDDKWHCYHAKSSSNGENKPVCTFEVYTQSDRNGLKYLAAKCLSHPDRNDEKGVAFTKEFDTRYLRQPELSQSETHSNPSSSVFKVTFDSQSQSSLAKRLQALSELIESRTQLSTTGYQAAIVRLNHTSISDSNVRMTIKRAQQYIDSAKHYYPADTLKNLAKLQRDKINRTSDGKLLGGIEMTPTQLTECLTKCREIGFSNCDMQALEVAIHIQHCLGIKDFTIFSNKEISHNYVVINKSKEFPKGMIVDSWTGKGLQELNFKNKLIFKHREHNLEVNKNMHEWVSMYGSKYILDEI</sequence>
<gene>
    <name evidence="1" type="ORF">GCM10009425_46290</name>
</gene>
<comment type="caution">
    <text evidence="1">The sequence shown here is derived from an EMBL/GenBank/DDBJ whole genome shotgun (WGS) entry which is preliminary data.</text>
</comment>
<reference evidence="2" key="1">
    <citation type="journal article" date="2019" name="Int. J. Syst. Evol. Microbiol.">
        <title>The Global Catalogue of Microorganisms (GCM) 10K type strain sequencing project: providing services to taxonomists for standard genome sequencing and annotation.</title>
        <authorList>
            <consortium name="The Broad Institute Genomics Platform"/>
            <consortium name="The Broad Institute Genome Sequencing Center for Infectious Disease"/>
            <person name="Wu L."/>
            <person name="Ma J."/>
        </authorList>
    </citation>
    <scope>NUCLEOTIDE SEQUENCE [LARGE SCALE GENOMIC DNA]</scope>
    <source>
        <strain evidence="2">JCM 13501</strain>
    </source>
</reference>
<dbReference type="Proteomes" id="UP000616499">
    <property type="component" value="Unassembled WGS sequence"/>
</dbReference>
<evidence type="ECO:0000313" key="1">
    <source>
        <dbReference type="EMBL" id="GGM30443.1"/>
    </source>
</evidence>
<dbReference type="RefSeq" id="WP_188868510.1">
    <property type="nucleotide sequence ID" value="NZ_BMNW01000018.1"/>
</dbReference>
<protein>
    <submittedName>
        <fullName evidence="1">Uncharacterized protein</fullName>
    </submittedName>
</protein>
<keyword evidence="2" id="KW-1185">Reference proteome</keyword>
<dbReference type="EMBL" id="BMNW01000018">
    <property type="protein sequence ID" value="GGM30443.1"/>
    <property type="molecule type" value="Genomic_DNA"/>
</dbReference>
<proteinExistence type="predicted"/>
<organism evidence="1 2">
    <name type="scientific">Pseudomonas asuensis</name>
    <dbReference type="NCBI Taxonomy" id="1825787"/>
    <lineage>
        <taxon>Bacteria</taxon>
        <taxon>Pseudomonadati</taxon>
        <taxon>Pseudomonadota</taxon>
        <taxon>Gammaproteobacteria</taxon>
        <taxon>Pseudomonadales</taxon>
        <taxon>Pseudomonadaceae</taxon>
        <taxon>Pseudomonas</taxon>
    </lineage>
</organism>